<dbReference type="PANTHER" id="PTHR46796">
    <property type="entry name" value="HTH-TYPE TRANSCRIPTIONAL ACTIVATOR RHAS-RELATED"/>
    <property type="match status" value="1"/>
</dbReference>
<dbReference type="GO" id="GO:0043565">
    <property type="term" value="F:sequence-specific DNA binding"/>
    <property type="evidence" value="ECO:0007669"/>
    <property type="project" value="InterPro"/>
</dbReference>
<dbReference type="Proteomes" id="UP000235994">
    <property type="component" value="Unassembled WGS sequence"/>
</dbReference>
<dbReference type="PANTHER" id="PTHR46796:SF6">
    <property type="entry name" value="ARAC SUBFAMILY"/>
    <property type="match status" value="1"/>
</dbReference>
<reference evidence="5 6" key="1">
    <citation type="submission" date="2018-01" db="EMBL/GenBank/DDBJ databases">
        <title>The draft genome of an aniline degradation strain ANB-1.</title>
        <authorList>
            <person name="Zhang L."/>
            <person name="Jiang J."/>
        </authorList>
    </citation>
    <scope>NUCLEOTIDE SEQUENCE [LARGE SCALE GENOMIC DNA]</scope>
    <source>
        <strain evidence="5 6">ANB-1</strain>
    </source>
</reference>
<feature type="domain" description="HTH araC/xylS-type" evidence="4">
    <location>
        <begin position="208"/>
        <end position="306"/>
    </location>
</feature>
<keyword evidence="3" id="KW-0804">Transcription</keyword>
<evidence type="ECO:0000256" key="2">
    <source>
        <dbReference type="ARBA" id="ARBA00023125"/>
    </source>
</evidence>
<accession>A0A2N8KQS4</accession>
<keyword evidence="1" id="KW-0805">Transcription regulation</keyword>
<dbReference type="InterPro" id="IPR018060">
    <property type="entry name" value="HTH_AraC"/>
</dbReference>
<evidence type="ECO:0000313" key="5">
    <source>
        <dbReference type="EMBL" id="PND35783.1"/>
    </source>
</evidence>
<dbReference type="GO" id="GO:0003700">
    <property type="term" value="F:DNA-binding transcription factor activity"/>
    <property type="evidence" value="ECO:0007669"/>
    <property type="project" value="InterPro"/>
</dbReference>
<dbReference type="PROSITE" id="PS01124">
    <property type="entry name" value="HTH_ARAC_FAMILY_2"/>
    <property type="match status" value="1"/>
</dbReference>
<gene>
    <name evidence="5" type="ORF">C1I89_05415</name>
</gene>
<comment type="caution">
    <text evidence="5">The sequence shown here is derived from an EMBL/GenBank/DDBJ whole genome shotgun (WGS) entry which is preliminary data.</text>
</comment>
<evidence type="ECO:0000256" key="3">
    <source>
        <dbReference type="ARBA" id="ARBA00023163"/>
    </source>
</evidence>
<protein>
    <recommendedName>
        <fullName evidence="4">HTH araC/xylS-type domain-containing protein</fullName>
    </recommendedName>
</protein>
<name>A0A2N8KQS4_9BURK</name>
<keyword evidence="2" id="KW-0238">DNA-binding</keyword>
<dbReference type="InterPro" id="IPR009057">
    <property type="entry name" value="Homeodomain-like_sf"/>
</dbReference>
<sequence>MVRHWAEVGSFTPVAIVVQILHMNKNILEEFPQAWGPSYLLGRGALVHASIHPNEHRSTASSHYFMNFLTPVPQRALALNSDRAEFGFTRAGCLEIIPQGSDYSSQWGAYKECVFIAVPDEHLRSLAWKEELDDAVEFAAPGIGHVDEYANQISRSMLREAQSTDLGHGECLDALCTLYLVHMLRRYTSRAHDGAGRPTGGLPQRKWKMINDYIQANLAQRLTLESMAELVHLSPSHFARAFRQTTGLPPHQYVLQMRLMAARNLMQSTRSSLGEVARLAGFANHSHMSASIRKAWGLTPSQARKRLRAG</sequence>
<evidence type="ECO:0000259" key="4">
    <source>
        <dbReference type="PROSITE" id="PS01124"/>
    </source>
</evidence>
<dbReference type="SMART" id="SM00342">
    <property type="entry name" value="HTH_ARAC"/>
    <property type="match status" value="1"/>
</dbReference>
<dbReference type="InterPro" id="IPR050204">
    <property type="entry name" value="AraC_XylS_family_regulators"/>
</dbReference>
<dbReference type="EMBL" id="POQS01000001">
    <property type="protein sequence ID" value="PND35783.1"/>
    <property type="molecule type" value="Genomic_DNA"/>
</dbReference>
<dbReference type="SUPFAM" id="SSF46689">
    <property type="entry name" value="Homeodomain-like"/>
    <property type="match status" value="2"/>
</dbReference>
<evidence type="ECO:0000256" key="1">
    <source>
        <dbReference type="ARBA" id="ARBA00023015"/>
    </source>
</evidence>
<keyword evidence="6" id="KW-1185">Reference proteome</keyword>
<dbReference type="AlphaFoldDB" id="A0A2N8KQS4"/>
<evidence type="ECO:0000313" key="6">
    <source>
        <dbReference type="Proteomes" id="UP000235994"/>
    </source>
</evidence>
<organism evidence="5 6">
    <name type="scientific">Achromobacter pulmonis</name>
    <dbReference type="NCBI Taxonomy" id="1389932"/>
    <lineage>
        <taxon>Bacteria</taxon>
        <taxon>Pseudomonadati</taxon>
        <taxon>Pseudomonadota</taxon>
        <taxon>Betaproteobacteria</taxon>
        <taxon>Burkholderiales</taxon>
        <taxon>Alcaligenaceae</taxon>
        <taxon>Achromobacter</taxon>
    </lineage>
</organism>
<dbReference type="Pfam" id="PF12833">
    <property type="entry name" value="HTH_18"/>
    <property type="match status" value="1"/>
</dbReference>
<dbReference type="Gene3D" id="1.10.10.60">
    <property type="entry name" value="Homeodomain-like"/>
    <property type="match status" value="2"/>
</dbReference>
<proteinExistence type="predicted"/>